<sequence length="163" mass="17595">MFVPTRVPTTPTTPSTSKGPGWRKPVPQFIPSPPVSAGVLDPPSEAGGRMSLSGSTQDDMPPLPQDWRQALDRAFRSTDSESVVQTGAGSLPEQMRETVSSPTTVQFLNDPYAKSSRSQLSRKGSMPYRPPTPPLPSASRPKSFTTPNAVEARPSLPYRMVTT</sequence>
<dbReference type="EMBL" id="MU275955">
    <property type="protein sequence ID" value="KAI0045311.1"/>
    <property type="molecule type" value="Genomic_DNA"/>
</dbReference>
<reference evidence="1" key="2">
    <citation type="journal article" date="2022" name="New Phytol.">
        <title>Evolutionary transition to the ectomycorrhizal habit in the genomes of a hyperdiverse lineage of mushroom-forming fungi.</title>
        <authorList>
            <person name="Looney B."/>
            <person name="Miyauchi S."/>
            <person name="Morin E."/>
            <person name="Drula E."/>
            <person name="Courty P.E."/>
            <person name="Kohler A."/>
            <person name="Kuo A."/>
            <person name="LaButti K."/>
            <person name="Pangilinan J."/>
            <person name="Lipzen A."/>
            <person name="Riley R."/>
            <person name="Andreopoulos W."/>
            <person name="He G."/>
            <person name="Johnson J."/>
            <person name="Nolan M."/>
            <person name="Tritt A."/>
            <person name="Barry K.W."/>
            <person name="Grigoriev I.V."/>
            <person name="Nagy L.G."/>
            <person name="Hibbett D."/>
            <person name="Henrissat B."/>
            <person name="Matheny P.B."/>
            <person name="Labbe J."/>
            <person name="Martin F.M."/>
        </authorList>
    </citation>
    <scope>NUCLEOTIDE SEQUENCE</scope>
    <source>
        <strain evidence="1">FP105234-sp</strain>
    </source>
</reference>
<organism evidence="1 2">
    <name type="scientific">Auriscalpium vulgare</name>
    <dbReference type="NCBI Taxonomy" id="40419"/>
    <lineage>
        <taxon>Eukaryota</taxon>
        <taxon>Fungi</taxon>
        <taxon>Dikarya</taxon>
        <taxon>Basidiomycota</taxon>
        <taxon>Agaricomycotina</taxon>
        <taxon>Agaricomycetes</taxon>
        <taxon>Russulales</taxon>
        <taxon>Auriscalpiaceae</taxon>
        <taxon>Auriscalpium</taxon>
    </lineage>
</organism>
<protein>
    <submittedName>
        <fullName evidence="1">Uncharacterized protein</fullName>
    </submittedName>
</protein>
<reference evidence="1" key="1">
    <citation type="submission" date="2021-02" db="EMBL/GenBank/DDBJ databases">
        <authorList>
            <consortium name="DOE Joint Genome Institute"/>
            <person name="Ahrendt S."/>
            <person name="Looney B.P."/>
            <person name="Miyauchi S."/>
            <person name="Morin E."/>
            <person name="Drula E."/>
            <person name="Courty P.E."/>
            <person name="Chicoki N."/>
            <person name="Fauchery L."/>
            <person name="Kohler A."/>
            <person name="Kuo A."/>
            <person name="Labutti K."/>
            <person name="Pangilinan J."/>
            <person name="Lipzen A."/>
            <person name="Riley R."/>
            <person name="Andreopoulos W."/>
            <person name="He G."/>
            <person name="Johnson J."/>
            <person name="Barry K.W."/>
            <person name="Grigoriev I.V."/>
            <person name="Nagy L."/>
            <person name="Hibbett D."/>
            <person name="Henrissat B."/>
            <person name="Matheny P.B."/>
            <person name="Labbe J."/>
            <person name="Martin F."/>
        </authorList>
    </citation>
    <scope>NUCLEOTIDE SEQUENCE</scope>
    <source>
        <strain evidence="1">FP105234-sp</strain>
    </source>
</reference>
<evidence type="ECO:0000313" key="1">
    <source>
        <dbReference type="EMBL" id="KAI0045311.1"/>
    </source>
</evidence>
<name>A0ACB8RM85_9AGAM</name>
<keyword evidence="2" id="KW-1185">Reference proteome</keyword>
<gene>
    <name evidence="1" type="ORF">FA95DRAFT_1521598</name>
</gene>
<proteinExistence type="predicted"/>
<comment type="caution">
    <text evidence="1">The sequence shown here is derived from an EMBL/GenBank/DDBJ whole genome shotgun (WGS) entry which is preliminary data.</text>
</comment>
<evidence type="ECO:0000313" key="2">
    <source>
        <dbReference type="Proteomes" id="UP000814033"/>
    </source>
</evidence>
<dbReference type="Proteomes" id="UP000814033">
    <property type="component" value="Unassembled WGS sequence"/>
</dbReference>
<accession>A0ACB8RM85</accession>